<name>A0A5B7CV45_PORTR</name>
<reference evidence="2 3" key="1">
    <citation type="submission" date="2019-05" db="EMBL/GenBank/DDBJ databases">
        <title>Another draft genome of Portunus trituberculatus and its Hox gene families provides insights of decapod evolution.</title>
        <authorList>
            <person name="Jeong J.-H."/>
            <person name="Song I."/>
            <person name="Kim S."/>
            <person name="Choi T."/>
            <person name="Kim D."/>
            <person name="Ryu S."/>
            <person name="Kim W."/>
        </authorList>
    </citation>
    <scope>NUCLEOTIDE SEQUENCE [LARGE SCALE GENOMIC DNA]</scope>
    <source>
        <tissue evidence="2">Muscle</tissue>
    </source>
</reference>
<dbReference type="Proteomes" id="UP000324222">
    <property type="component" value="Unassembled WGS sequence"/>
</dbReference>
<proteinExistence type="predicted"/>
<protein>
    <submittedName>
        <fullName evidence="2">Uncharacterized protein</fullName>
    </submittedName>
</protein>
<comment type="caution">
    <text evidence="2">The sequence shown here is derived from an EMBL/GenBank/DDBJ whole genome shotgun (WGS) entry which is preliminary data.</text>
</comment>
<keyword evidence="3" id="KW-1185">Reference proteome</keyword>
<sequence>MFGKLKNRLGIIPGKISPLLCVPNTEMGLRHGNSNHSRENQHNTSSGSSS</sequence>
<evidence type="ECO:0000256" key="1">
    <source>
        <dbReference type="SAM" id="MobiDB-lite"/>
    </source>
</evidence>
<evidence type="ECO:0000313" key="2">
    <source>
        <dbReference type="EMBL" id="MPC12721.1"/>
    </source>
</evidence>
<gene>
    <name evidence="2" type="ORF">E2C01_005426</name>
</gene>
<dbReference type="EMBL" id="VSRR010000232">
    <property type="protein sequence ID" value="MPC12721.1"/>
    <property type="molecule type" value="Genomic_DNA"/>
</dbReference>
<organism evidence="2 3">
    <name type="scientific">Portunus trituberculatus</name>
    <name type="common">Swimming crab</name>
    <name type="synonym">Neptunus trituberculatus</name>
    <dbReference type="NCBI Taxonomy" id="210409"/>
    <lineage>
        <taxon>Eukaryota</taxon>
        <taxon>Metazoa</taxon>
        <taxon>Ecdysozoa</taxon>
        <taxon>Arthropoda</taxon>
        <taxon>Crustacea</taxon>
        <taxon>Multicrustacea</taxon>
        <taxon>Malacostraca</taxon>
        <taxon>Eumalacostraca</taxon>
        <taxon>Eucarida</taxon>
        <taxon>Decapoda</taxon>
        <taxon>Pleocyemata</taxon>
        <taxon>Brachyura</taxon>
        <taxon>Eubrachyura</taxon>
        <taxon>Portunoidea</taxon>
        <taxon>Portunidae</taxon>
        <taxon>Portuninae</taxon>
        <taxon>Portunus</taxon>
    </lineage>
</organism>
<evidence type="ECO:0000313" key="3">
    <source>
        <dbReference type="Proteomes" id="UP000324222"/>
    </source>
</evidence>
<feature type="region of interest" description="Disordered" evidence="1">
    <location>
        <begin position="25"/>
        <end position="50"/>
    </location>
</feature>
<dbReference type="AlphaFoldDB" id="A0A5B7CV45"/>
<accession>A0A5B7CV45</accession>